<dbReference type="EMBL" id="UINC01088478">
    <property type="protein sequence ID" value="SVC38741.1"/>
    <property type="molecule type" value="Genomic_DNA"/>
</dbReference>
<sequence>MLTIPDRCRAVDSDLMWLNFVVDRATGNILSMGL</sequence>
<gene>
    <name evidence="1" type="ORF">METZ01_LOCUS291595</name>
</gene>
<organism evidence="1">
    <name type="scientific">marine metagenome</name>
    <dbReference type="NCBI Taxonomy" id="408172"/>
    <lineage>
        <taxon>unclassified sequences</taxon>
        <taxon>metagenomes</taxon>
        <taxon>ecological metagenomes</taxon>
    </lineage>
</organism>
<accession>A0A382LV05</accession>
<evidence type="ECO:0000313" key="1">
    <source>
        <dbReference type="EMBL" id="SVC38741.1"/>
    </source>
</evidence>
<reference evidence="1" key="1">
    <citation type="submission" date="2018-05" db="EMBL/GenBank/DDBJ databases">
        <authorList>
            <person name="Lanie J.A."/>
            <person name="Ng W.-L."/>
            <person name="Kazmierczak K.M."/>
            <person name="Andrzejewski T.M."/>
            <person name="Davidsen T.M."/>
            <person name="Wayne K.J."/>
            <person name="Tettelin H."/>
            <person name="Glass J.I."/>
            <person name="Rusch D."/>
            <person name="Podicherti R."/>
            <person name="Tsui H.-C.T."/>
            <person name="Winkler M.E."/>
        </authorList>
    </citation>
    <scope>NUCLEOTIDE SEQUENCE</scope>
</reference>
<proteinExistence type="predicted"/>
<dbReference type="AlphaFoldDB" id="A0A382LV05"/>
<protein>
    <submittedName>
        <fullName evidence="1">Uncharacterized protein</fullName>
    </submittedName>
</protein>
<name>A0A382LV05_9ZZZZ</name>
<feature type="non-terminal residue" evidence="1">
    <location>
        <position position="34"/>
    </location>
</feature>